<feature type="transmembrane region" description="Helical" evidence="1">
    <location>
        <begin position="36"/>
        <end position="58"/>
    </location>
</feature>
<dbReference type="AlphaFoldDB" id="A0A2T3YVY4"/>
<sequence length="101" mass="11337">MLLRASFQVSTMKMRTLFFRHLERRGSLNIGELREYVAPFLMPHSTMFFFLSFSLFLVSVQSFVRKGVESNGVGDSGFQFSIGCMGVGTQKGLIFGANPIE</sequence>
<evidence type="ECO:0000313" key="3">
    <source>
        <dbReference type="Proteomes" id="UP000240493"/>
    </source>
</evidence>
<organism evidence="2 3">
    <name type="scientific">Trichoderma asperellum (strain ATCC 204424 / CBS 433.97 / NBRC 101777)</name>
    <dbReference type="NCBI Taxonomy" id="1042311"/>
    <lineage>
        <taxon>Eukaryota</taxon>
        <taxon>Fungi</taxon>
        <taxon>Dikarya</taxon>
        <taxon>Ascomycota</taxon>
        <taxon>Pezizomycotina</taxon>
        <taxon>Sordariomycetes</taxon>
        <taxon>Hypocreomycetidae</taxon>
        <taxon>Hypocreales</taxon>
        <taxon>Hypocreaceae</taxon>
        <taxon>Trichoderma</taxon>
    </lineage>
</organism>
<accession>A0A2T3YVY4</accession>
<keyword evidence="1" id="KW-0472">Membrane</keyword>
<proteinExistence type="predicted"/>
<evidence type="ECO:0000256" key="1">
    <source>
        <dbReference type="SAM" id="Phobius"/>
    </source>
</evidence>
<name>A0A2T3YVY4_TRIA4</name>
<gene>
    <name evidence="2" type="ORF">M441DRAFT_267947</name>
</gene>
<evidence type="ECO:0000313" key="2">
    <source>
        <dbReference type="EMBL" id="PTB36696.1"/>
    </source>
</evidence>
<dbReference type="Proteomes" id="UP000240493">
    <property type="component" value="Unassembled WGS sequence"/>
</dbReference>
<keyword evidence="3" id="KW-1185">Reference proteome</keyword>
<keyword evidence="1" id="KW-0812">Transmembrane</keyword>
<dbReference type="EMBL" id="KZ679269">
    <property type="protein sequence ID" value="PTB36696.1"/>
    <property type="molecule type" value="Genomic_DNA"/>
</dbReference>
<reference evidence="2 3" key="1">
    <citation type="submission" date="2016-07" db="EMBL/GenBank/DDBJ databases">
        <title>Multiple horizontal gene transfer events from other fungi enriched the ability of initially mycotrophic Trichoderma (Ascomycota) to feed on dead plant biomass.</title>
        <authorList>
            <consortium name="DOE Joint Genome Institute"/>
            <person name="Aerts A."/>
            <person name="Atanasova L."/>
            <person name="Chenthamara K."/>
            <person name="Zhang J."/>
            <person name="Grujic M."/>
            <person name="Henrissat B."/>
            <person name="Kuo A."/>
            <person name="Salamov A."/>
            <person name="Lipzen A."/>
            <person name="Labutti K."/>
            <person name="Barry K."/>
            <person name="Miao Y."/>
            <person name="Rahimi M.J."/>
            <person name="Shen Q."/>
            <person name="Grigoriev I.V."/>
            <person name="Kubicek C.P."/>
            <person name="Druzhinina I.S."/>
        </authorList>
    </citation>
    <scope>NUCLEOTIDE SEQUENCE [LARGE SCALE GENOMIC DNA]</scope>
    <source>
        <strain evidence="2 3">CBS 433.97</strain>
    </source>
</reference>
<keyword evidence="1" id="KW-1133">Transmembrane helix</keyword>
<protein>
    <submittedName>
        <fullName evidence="2">Uncharacterized protein</fullName>
    </submittedName>
</protein>